<dbReference type="PANTHER" id="PTHR10357">
    <property type="entry name" value="ALPHA-AMYLASE FAMILY MEMBER"/>
    <property type="match status" value="1"/>
</dbReference>
<dbReference type="GO" id="GO:0004556">
    <property type="term" value="F:alpha-amylase activity"/>
    <property type="evidence" value="ECO:0007669"/>
    <property type="project" value="TreeGrafter"/>
</dbReference>
<dbReference type="AlphaFoldDB" id="A0A6G4WU89"/>
<gene>
    <name evidence="5" type="ORF">G5C65_07505</name>
</gene>
<dbReference type="EMBL" id="JAAKZZ010000048">
    <property type="protein sequence ID" value="NGO68200.1"/>
    <property type="molecule type" value="Genomic_DNA"/>
</dbReference>
<keyword evidence="6" id="KW-1185">Reference proteome</keyword>
<dbReference type="InterPro" id="IPR045857">
    <property type="entry name" value="O16G_dom_2"/>
</dbReference>
<dbReference type="RefSeq" id="WP_165297851.1">
    <property type="nucleotide sequence ID" value="NZ_JAAKZZ010000048.1"/>
</dbReference>
<dbReference type="SUPFAM" id="SSF51445">
    <property type="entry name" value="(Trans)glycosidases"/>
    <property type="match status" value="1"/>
</dbReference>
<organism evidence="5 6">
    <name type="scientific">Streptomyces boncukensis</name>
    <dbReference type="NCBI Taxonomy" id="2711219"/>
    <lineage>
        <taxon>Bacteria</taxon>
        <taxon>Bacillati</taxon>
        <taxon>Actinomycetota</taxon>
        <taxon>Actinomycetes</taxon>
        <taxon>Kitasatosporales</taxon>
        <taxon>Streptomycetaceae</taxon>
        <taxon>Streptomyces</taxon>
    </lineage>
</organism>
<dbReference type="InterPro" id="IPR017853">
    <property type="entry name" value="GH"/>
</dbReference>
<comment type="similarity">
    <text evidence="1">Belongs to the glycosyl hydrolase 13 family.</text>
</comment>
<evidence type="ECO:0000256" key="2">
    <source>
        <dbReference type="ARBA" id="ARBA00023180"/>
    </source>
</evidence>
<dbReference type="CDD" id="cd11332">
    <property type="entry name" value="AmyAc_OligoGlu_TS"/>
    <property type="match status" value="1"/>
</dbReference>
<dbReference type="Pfam" id="PF00128">
    <property type="entry name" value="Alpha-amylase"/>
    <property type="match status" value="1"/>
</dbReference>
<evidence type="ECO:0000313" key="6">
    <source>
        <dbReference type="Proteomes" id="UP000477722"/>
    </source>
</evidence>
<dbReference type="Gene3D" id="3.90.400.10">
    <property type="entry name" value="Oligo-1,6-glucosidase, Domain 2"/>
    <property type="match status" value="1"/>
</dbReference>
<evidence type="ECO:0000256" key="3">
    <source>
        <dbReference type="SAM" id="MobiDB-lite"/>
    </source>
</evidence>
<sequence length="525" mass="57402">MKKQTDWWRDAVIYQIYPRSFADGDGDGTGDLKGARTRLPHLASLGVDAVWLSPFYASPQADGGYDVADYRAIDPMYGDLADAAALISEAHALGLRVIVDLVPNHSSERHEWFQRALAGDPAARERYHFRPGRGPGGSEPPNDWESIFGGPAWTRTKNPDGTHGDWYLHLFAPEQPDFNWDSPAVHDEFRSVLRFWLDLGVDGFRVDVAHGLVKPAGLPDVGASRQLRLLGSEPLPFFDQDGVHEIYRSWRRVLDAYPGARIGVAEAWTPSAARTALYVRPDELHQAFNFHYLNTAWDAAALREVIDESLDSLRAVGAPSTWVLSNHDVVRHRTRLGGGLPRARAASLLMLALPGSAYLYQGEELGLPEVAGIPDEARQDPSFFRDTGQDGLRDGCRVPLPWARGGPSFGFGTGGSWLPQPPEWGGLSVAAQTGDPDSTLELYRTALRTRRTTLAGPTATDTLDWLEAPDGVLAFRRGGFVCTANTRETAVRLPARPGELLLASGPCDGGAELPGDTTAWWSVRG</sequence>
<feature type="region of interest" description="Disordered" evidence="3">
    <location>
        <begin position="128"/>
        <end position="155"/>
    </location>
</feature>
<feature type="domain" description="Glycosyl hydrolase family 13 catalytic" evidence="4">
    <location>
        <begin position="15"/>
        <end position="393"/>
    </location>
</feature>
<dbReference type="FunFam" id="3.90.400.10:FF:000001">
    <property type="entry name" value="Maltase A3, isoform A"/>
    <property type="match status" value="1"/>
</dbReference>
<keyword evidence="5" id="KW-0378">Hydrolase</keyword>
<proteinExistence type="inferred from homology"/>
<dbReference type="SMART" id="SM00642">
    <property type="entry name" value="Aamy"/>
    <property type="match status" value="1"/>
</dbReference>
<dbReference type="InterPro" id="IPR006047">
    <property type="entry name" value="GH13_cat_dom"/>
</dbReference>
<protein>
    <submittedName>
        <fullName evidence="5">Glycoside hydrolase family 13 protein</fullName>
    </submittedName>
</protein>
<comment type="caution">
    <text evidence="5">The sequence shown here is derived from an EMBL/GenBank/DDBJ whole genome shotgun (WGS) entry which is preliminary data.</text>
</comment>
<dbReference type="Proteomes" id="UP000477722">
    <property type="component" value="Unassembled WGS sequence"/>
</dbReference>
<dbReference type="GO" id="GO:0009313">
    <property type="term" value="P:oligosaccharide catabolic process"/>
    <property type="evidence" value="ECO:0007669"/>
    <property type="project" value="TreeGrafter"/>
</dbReference>
<evidence type="ECO:0000259" key="4">
    <source>
        <dbReference type="SMART" id="SM00642"/>
    </source>
</evidence>
<dbReference type="PANTHER" id="PTHR10357:SF179">
    <property type="entry name" value="NEUTRAL AND BASIC AMINO ACID TRANSPORT PROTEIN RBAT"/>
    <property type="match status" value="1"/>
</dbReference>
<name>A0A6G4WU89_9ACTN</name>
<evidence type="ECO:0000256" key="1">
    <source>
        <dbReference type="ARBA" id="ARBA00008061"/>
    </source>
</evidence>
<accession>A0A6G4WU89</accession>
<reference evidence="5 6" key="1">
    <citation type="submission" date="2020-02" db="EMBL/GenBank/DDBJ databases">
        <title>Whole-genome analyses of novel actinobacteria.</title>
        <authorList>
            <person name="Sahin N."/>
            <person name="Tatar D."/>
        </authorList>
    </citation>
    <scope>NUCLEOTIDE SEQUENCE [LARGE SCALE GENOMIC DNA]</scope>
    <source>
        <strain evidence="5 6">SB3404</strain>
    </source>
</reference>
<dbReference type="Gene3D" id="3.20.20.80">
    <property type="entry name" value="Glycosidases"/>
    <property type="match status" value="2"/>
</dbReference>
<evidence type="ECO:0000313" key="5">
    <source>
        <dbReference type="EMBL" id="NGO68200.1"/>
    </source>
</evidence>
<keyword evidence="2" id="KW-0325">Glycoprotein</keyword>